<dbReference type="GO" id="GO:0019788">
    <property type="term" value="F:NEDD8 transferase activity"/>
    <property type="evidence" value="ECO:0007669"/>
    <property type="project" value="UniProtKB-ARBA"/>
</dbReference>
<dbReference type="PROSITE" id="PS00183">
    <property type="entry name" value="UBC_1"/>
    <property type="match status" value="1"/>
</dbReference>
<gene>
    <name evidence="10" type="ORF">DTER00134_LOCUS422</name>
</gene>
<keyword evidence="3 8" id="KW-0547">Nucleotide-binding</keyword>
<comment type="function">
    <text evidence="6">Accepts the ubiquitin-like protein NEDD8/RUB1 from the ECR1-AXR1 E1 complex and catalyzes its covalent attachment to other proteins.</text>
</comment>
<evidence type="ECO:0000256" key="7">
    <source>
        <dbReference type="PROSITE-ProRule" id="PRU10133"/>
    </source>
</evidence>
<evidence type="ECO:0000256" key="5">
    <source>
        <dbReference type="ARBA" id="ARBA00022840"/>
    </source>
</evidence>
<dbReference type="SMART" id="SM00212">
    <property type="entry name" value="UBCc"/>
    <property type="match status" value="1"/>
</dbReference>
<dbReference type="InterPro" id="IPR016135">
    <property type="entry name" value="UBQ-conjugating_enzyme/RWD"/>
</dbReference>
<dbReference type="InterPro" id="IPR023313">
    <property type="entry name" value="UBQ-conjugating_AS"/>
</dbReference>
<dbReference type="AlphaFoldDB" id="A0A7S3QKH4"/>
<dbReference type="Gene3D" id="3.10.110.10">
    <property type="entry name" value="Ubiquitin Conjugating Enzyme"/>
    <property type="match status" value="1"/>
</dbReference>
<dbReference type="PROSITE" id="PS50127">
    <property type="entry name" value="UBC_2"/>
    <property type="match status" value="1"/>
</dbReference>
<reference evidence="10" key="1">
    <citation type="submission" date="2021-01" db="EMBL/GenBank/DDBJ databases">
        <authorList>
            <person name="Corre E."/>
            <person name="Pelletier E."/>
            <person name="Niang G."/>
            <person name="Scheremetjew M."/>
            <person name="Finn R."/>
            <person name="Kale V."/>
            <person name="Holt S."/>
            <person name="Cochrane G."/>
            <person name="Meng A."/>
            <person name="Brown T."/>
            <person name="Cohen L."/>
        </authorList>
    </citation>
    <scope>NUCLEOTIDE SEQUENCE</scope>
    <source>
        <strain evidence="10">CCMP1320</strain>
    </source>
</reference>
<evidence type="ECO:0000256" key="8">
    <source>
        <dbReference type="RuleBase" id="RU362109"/>
    </source>
</evidence>
<dbReference type="FunFam" id="3.10.110.10:FF:000005">
    <property type="entry name" value="NEDD8-conjugating enzyme Ubc12"/>
    <property type="match status" value="1"/>
</dbReference>
<proteinExistence type="inferred from homology"/>
<sequence>MIKLFSGECPVHHSELLSLEKLRATTTAPPITWGSLRTAAATYIAPEQPFCVSFMHAVKDKAKKPAGEGDAANKANKLSAAELRIQKDLVELSLPKNISIHFPEGKEKTQHFEITICPDEGVYKGGKFLFDFTIPSGYPHEAPKVVCKTKVFHPNLDLEGKICLNILREDWKPVLSISSVIYGLQFLFLDPNPEDPLNKEAAQLFQDNPRQFQTYVQRSIQSGCSINGHYFPPCPAR</sequence>
<protein>
    <recommendedName>
        <fullName evidence="9">UBC core domain-containing protein</fullName>
    </recommendedName>
</protein>
<accession>A0A7S3QKH4</accession>
<keyword evidence="2" id="KW-0808">Transferase</keyword>
<evidence type="ECO:0000313" key="10">
    <source>
        <dbReference type="EMBL" id="CAE0485383.1"/>
    </source>
</evidence>
<evidence type="ECO:0000256" key="6">
    <source>
        <dbReference type="ARBA" id="ARBA00058311"/>
    </source>
</evidence>
<organism evidence="10">
    <name type="scientific">Dunaliella tertiolecta</name>
    <name type="common">Green alga</name>
    <dbReference type="NCBI Taxonomy" id="3047"/>
    <lineage>
        <taxon>Eukaryota</taxon>
        <taxon>Viridiplantae</taxon>
        <taxon>Chlorophyta</taxon>
        <taxon>core chlorophytes</taxon>
        <taxon>Chlorophyceae</taxon>
        <taxon>CS clade</taxon>
        <taxon>Chlamydomonadales</taxon>
        <taxon>Dunaliellaceae</taxon>
        <taxon>Dunaliella</taxon>
    </lineage>
</organism>
<evidence type="ECO:0000256" key="2">
    <source>
        <dbReference type="ARBA" id="ARBA00022679"/>
    </source>
</evidence>
<name>A0A7S3QKH4_DUNTE</name>
<keyword evidence="5 8" id="KW-0067">ATP-binding</keyword>
<evidence type="ECO:0000256" key="1">
    <source>
        <dbReference type="ARBA" id="ARBA00005032"/>
    </source>
</evidence>
<dbReference type="EMBL" id="HBIP01000963">
    <property type="protein sequence ID" value="CAE0485383.1"/>
    <property type="molecule type" value="Transcribed_RNA"/>
</dbReference>
<evidence type="ECO:0000256" key="3">
    <source>
        <dbReference type="ARBA" id="ARBA00022741"/>
    </source>
</evidence>
<dbReference type="SUPFAM" id="SSF54495">
    <property type="entry name" value="UBC-like"/>
    <property type="match status" value="1"/>
</dbReference>
<feature type="active site" description="Glycyl thioester intermediate" evidence="7">
    <location>
        <position position="163"/>
    </location>
</feature>
<dbReference type="GO" id="GO:0005524">
    <property type="term" value="F:ATP binding"/>
    <property type="evidence" value="ECO:0007669"/>
    <property type="project" value="UniProtKB-UniRule"/>
</dbReference>
<feature type="domain" description="UBC core" evidence="9">
    <location>
        <begin position="80"/>
        <end position="225"/>
    </location>
</feature>
<comment type="similarity">
    <text evidence="8">Belongs to the ubiquitin-conjugating enzyme family.</text>
</comment>
<dbReference type="PANTHER" id="PTHR24068">
    <property type="entry name" value="UBIQUITIN-CONJUGATING ENZYME E2"/>
    <property type="match status" value="1"/>
</dbReference>
<keyword evidence="4 8" id="KW-0833">Ubl conjugation pathway</keyword>
<evidence type="ECO:0000259" key="9">
    <source>
        <dbReference type="PROSITE" id="PS50127"/>
    </source>
</evidence>
<evidence type="ECO:0000256" key="4">
    <source>
        <dbReference type="ARBA" id="ARBA00022786"/>
    </source>
</evidence>
<dbReference type="CDD" id="cd23794">
    <property type="entry name" value="UBCc_UBE2F_UBE2M"/>
    <property type="match status" value="1"/>
</dbReference>
<comment type="pathway">
    <text evidence="1">Protein modification; protein neddylation.</text>
</comment>
<dbReference type="InterPro" id="IPR000608">
    <property type="entry name" value="UBC"/>
</dbReference>
<dbReference type="Pfam" id="PF00179">
    <property type="entry name" value="UQ_con"/>
    <property type="match status" value="1"/>
</dbReference>